<dbReference type="OrthoDB" id="9812956at2"/>
<keyword evidence="8 13" id="KW-1133">Transmembrane helix</keyword>
<feature type="transmembrane region" description="Helical" evidence="13">
    <location>
        <begin position="155"/>
        <end position="174"/>
    </location>
</feature>
<keyword evidence="12" id="KW-0170">Cobalt</keyword>
<reference evidence="15 16" key="1">
    <citation type="submission" date="2019-03" db="EMBL/GenBank/DDBJ databases">
        <title>Freshwater and sediment microbial communities from various areas in North America, analyzing microbe dynamics in response to fracking.</title>
        <authorList>
            <person name="Lamendella R."/>
        </authorList>
    </citation>
    <scope>NUCLEOTIDE SEQUENCE [LARGE SCALE GENOMIC DNA]</scope>
    <source>
        <strain evidence="15 16">175.2</strain>
    </source>
</reference>
<evidence type="ECO:0000313" key="16">
    <source>
        <dbReference type="Proteomes" id="UP000295097"/>
    </source>
</evidence>
<dbReference type="PANTHER" id="PTHR40659:SF1">
    <property type="entry name" value="NICKEL_COBALT EFFLUX SYSTEM RCNA"/>
    <property type="match status" value="1"/>
</dbReference>
<organism evidence="15 16">
    <name type="scientific">Martelella mediterranea</name>
    <dbReference type="NCBI Taxonomy" id="293089"/>
    <lineage>
        <taxon>Bacteria</taxon>
        <taxon>Pseudomonadati</taxon>
        <taxon>Pseudomonadota</taxon>
        <taxon>Alphaproteobacteria</taxon>
        <taxon>Hyphomicrobiales</taxon>
        <taxon>Aurantimonadaceae</taxon>
        <taxon>Martelella</taxon>
    </lineage>
</organism>
<keyword evidence="6" id="KW-0533">Nickel</keyword>
<comment type="subcellular location">
    <subcellularLocation>
        <location evidence="2 13">Cell membrane</location>
        <topology evidence="2 13">Multi-pass membrane protein</topology>
    </subcellularLocation>
</comment>
<evidence type="ECO:0000256" key="12">
    <source>
        <dbReference type="ARBA" id="ARBA00023285"/>
    </source>
</evidence>
<feature type="signal peptide" evidence="14">
    <location>
        <begin position="1"/>
        <end position="21"/>
    </location>
</feature>
<keyword evidence="14" id="KW-0732">Signal</keyword>
<feature type="transmembrane region" description="Helical" evidence="13">
    <location>
        <begin position="118"/>
        <end position="143"/>
    </location>
</feature>
<dbReference type="GO" id="GO:0032025">
    <property type="term" value="P:response to cobalt ion"/>
    <property type="evidence" value="ECO:0007669"/>
    <property type="project" value="TreeGrafter"/>
</dbReference>
<gene>
    <name evidence="15" type="ORF">EDC90_102739</name>
</gene>
<evidence type="ECO:0000256" key="8">
    <source>
        <dbReference type="ARBA" id="ARBA00022989"/>
    </source>
</evidence>
<feature type="transmembrane region" description="Helical" evidence="13">
    <location>
        <begin position="78"/>
        <end position="97"/>
    </location>
</feature>
<comment type="similarity">
    <text evidence="13">Belongs to the NiCoT transporter (TC 2.A.52) family.</text>
</comment>
<sequence length="346" mass="36218">MRLIKLLFPLFLLLIAFLAGAAVSQAQTPLGIGSAEPSFSSSFGPLQHVLITINKYQQQFYHALTAALKAMRDDPMKVLGLVGLSFAYGVFHAAGPGHGKAVISSYLIANETELKRGILISFLSSLAQGVTAVLLVGTAYLVLRGSSVSMRDATMFMERASFLLVAVFGAWLLFSKTRSIFFGKSSVGKMQFASGIDMVGNQNGQSRFQALEVSDNHVHGPNCGCGHQHMPDPSALGGRSFDWKGAGSAILAIGMRPCSGALIVLTFALLNGLVVGGVASVFAMSIGTAITVSVLAILAVSAKGVAVRLAGRESRRGKVIGYTIEIAGAMTVMLMGLVLFAASLTG</sequence>
<keyword evidence="3" id="KW-0171">Cobalt transport</keyword>
<evidence type="ECO:0000256" key="4">
    <source>
        <dbReference type="ARBA" id="ARBA00022448"/>
    </source>
</evidence>
<accession>A0A4R3NKB9</accession>
<evidence type="ECO:0000256" key="10">
    <source>
        <dbReference type="ARBA" id="ARBA00023112"/>
    </source>
</evidence>
<feature type="chain" id="PRO_5020580585" description="Nickel/cobalt efflux system" evidence="14">
    <location>
        <begin position="22"/>
        <end position="346"/>
    </location>
</feature>
<dbReference type="InterPro" id="IPR051224">
    <property type="entry name" value="NiCoT_RcnA"/>
</dbReference>
<feature type="transmembrane region" description="Helical" evidence="13">
    <location>
        <begin position="289"/>
        <end position="307"/>
    </location>
</feature>
<keyword evidence="9" id="KW-0406">Ion transport</keyword>
<dbReference type="GO" id="GO:0010045">
    <property type="term" value="P:response to nickel cation"/>
    <property type="evidence" value="ECO:0007669"/>
    <property type="project" value="TreeGrafter"/>
</dbReference>
<dbReference type="EMBL" id="SMAR01000027">
    <property type="protein sequence ID" value="TCT35301.1"/>
    <property type="molecule type" value="Genomic_DNA"/>
</dbReference>
<evidence type="ECO:0000256" key="5">
    <source>
        <dbReference type="ARBA" id="ARBA00022475"/>
    </source>
</evidence>
<evidence type="ECO:0000256" key="13">
    <source>
        <dbReference type="RuleBase" id="RU362101"/>
    </source>
</evidence>
<dbReference type="InterPro" id="IPR011541">
    <property type="entry name" value="Ni/Co_transpt_high_affinity"/>
</dbReference>
<evidence type="ECO:0000256" key="11">
    <source>
        <dbReference type="ARBA" id="ARBA00023136"/>
    </source>
</evidence>
<keyword evidence="10" id="KW-0921">Nickel transport</keyword>
<name>A0A4R3NKB9_9HYPH</name>
<dbReference type="PANTHER" id="PTHR40659">
    <property type="entry name" value="NICKEL/COBALT EFFLUX SYSTEM RCNA"/>
    <property type="match status" value="1"/>
</dbReference>
<feature type="transmembrane region" description="Helical" evidence="13">
    <location>
        <begin position="319"/>
        <end position="342"/>
    </location>
</feature>
<comment type="function">
    <text evidence="1">Efflux system for nickel and cobalt.</text>
</comment>
<dbReference type="Pfam" id="PF03824">
    <property type="entry name" value="NicO"/>
    <property type="match status" value="1"/>
</dbReference>
<dbReference type="Proteomes" id="UP000295097">
    <property type="component" value="Unassembled WGS sequence"/>
</dbReference>
<evidence type="ECO:0000256" key="7">
    <source>
        <dbReference type="ARBA" id="ARBA00022692"/>
    </source>
</evidence>
<dbReference type="RefSeq" id="WP_132313180.1">
    <property type="nucleotide sequence ID" value="NZ_SMAR01000027.1"/>
</dbReference>
<keyword evidence="4 13" id="KW-0813">Transport</keyword>
<comment type="caution">
    <text evidence="15">The sequence shown here is derived from an EMBL/GenBank/DDBJ whole genome shotgun (WGS) entry which is preliminary data.</text>
</comment>
<evidence type="ECO:0000256" key="1">
    <source>
        <dbReference type="ARBA" id="ARBA00002510"/>
    </source>
</evidence>
<evidence type="ECO:0000256" key="2">
    <source>
        <dbReference type="ARBA" id="ARBA00004651"/>
    </source>
</evidence>
<keyword evidence="11 13" id="KW-0472">Membrane</keyword>
<proteinExistence type="inferred from homology"/>
<evidence type="ECO:0000313" key="15">
    <source>
        <dbReference type="EMBL" id="TCT35301.1"/>
    </source>
</evidence>
<keyword evidence="7 13" id="KW-0812">Transmembrane</keyword>
<evidence type="ECO:0000256" key="9">
    <source>
        <dbReference type="ARBA" id="ARBA00023065"/>
    </source>
</evidence>
<evidence type="ECO:0000256" key="3">
    <source>
        <dbReference type="ARBA" id="ARBA00022426"/>
    </source>
</evidence>
<evidence type="ECO:0000256" key="6">
    <source>
        <dbReference type="ARBA" id="ARBA00022596"/>
    </source>
</evidence>
<dbReference type="GO" id="GO:0005886">
    <property type="term" value="C:plasma membrane"/>
    <property type="evidence" value="ECO:0007669"/>
    <property type="project" value="UniProtKB-SubCell"/>
</dbReference>
<feature type="transmembrane region" description="Helical" evidence="13">
    <location>
        <begin position="261"/>
        <end position="283"/>
    </location>
</feature>
<dbReference type="AlphaFoldDB" id="A0A4R3NKB9"/>
<dbReference type="GO" id="GO:0006824">
    <property type="term" value="P:cobalt ion transport"/>
    <property type="evidence" value="ECO:0007669"/>
    <property type="project" value="UniProtKB-KW"/>
</dbReference>
<keyword evidence="16" id="KW-1185">Reference proteome</keyword>
<keyword evidence="5" id="KW-1003">Cell membrane</keyword>
<evidence type="ECO:0000256" key="14">
    <source>
        <dbReference type="SAM" id="SignalP"/>
    </source>
</evidence>
<dbReference type="GO" id="GO:0046583">
    <property type="term" value="F:monoatomic cation efflux transmembrane transporter activity"/>
    <property type="evidence" value="ECO:0007669"/>
    <property type="project" value="TreeGrafter"/>
</dbReference>
<dbReference type="GO" id="GO:0015099">
    <property type="term" value="F:nickel cation transmembrane transporter activity"/>
    <property type="evidence" value="ECO:0007669"/>
    <property type="project" value="UniProtKB-UniRule"/>
</dbReference>
<protein>
    <recommendedName>
        <fullName evidence="13">Nickel/cobalt efflux system</fullName>
    </recommendedName>
</protein>